<dbReference type="AlphaFoldDB" id="A0A366I1M9"/>
<dbReference type="InterPro" id="IPR050194">
    <property type="entry name" value="Glycosyltransferase_grp1"/>
</dbReference>
<evidence type="ECO:0000313" key="2">
    <source>
        <dbReference type="EMBL" id="RBP60139.1"/>
    </source>
</evidence>
<dbReference type="OrthoDB" id="9815351at2"/>
<evidence type="ECO:0000259" key="1">
    <source>
        <dbReference type="Pfam" id="PF13439"/>
    </source>
</evidence>
<dbReference type="PANTHER" id="PTHR45947:SF3">
    <property type="entry name" value="SULFOQUINOVOSYL TRANSFERASE SQD2"/>
    <property type="match status" value="1"/>
</dbReference>
<comment type="caution">
    <text evidence="2">The sequence shown here is derived from an EMBL/GenBank/DDBJ whole genome shotgun (WGS) entry which is preliminary data.</text>
</comment>
<dbReference type="CDD" id="cd03801">
    <property type="entry name" value="GT4_PimA-like"/>
    <property type="match status" value="1"/>
</dbReference>
<dbReference type="GO" id="GO:0016757">
    <property type="term" value="F:glycosyltransferase activity"/>
    <property type="evidence" value="ECO:0007669"/>
    <property type="project" value="TreeGrafter"/>
</dbReference>
<dbReference type="RefSeq" id="WP_113868177.1">
    <property type="nucleotide sequence ID" value="NZ_AGJP01000001.1"/>
</dbReference>
<dbReference type="Proteomes" id="UP000253046">
    <property type="component" value="Unassembled WGS sequence"/>
</dbReference>
<gene>
    <name evidence="2" type="ORF">DES54_1336</name>
</gene>
<dbReference type="Pfam" id="PF13439">
    <property type="entry name" value="Glyco_transf_4"/>
    <property type="match status" value="1"/>
</dbReference>
<feature type="domain" description="Glycosyltransferase subfamily 4-like N-terminal" evidence="1">
    <location>
        <begin position="19"/>
        <end position="188"/>
    </location>
</feature>
<accession>A0A366I1M9</accession>
<dbReference type="PANTHER" id="PTHR45947">
    <property type="entry name" value="SULFOQUINOVOSYL TRANSFERASE SQD2"/>
    <property type="match status" value="1"/>
</dbReference>
<dbReference type="EMBL" id="QNRY01000033">
    <property type="protein sequence ID" value="RBP60139.1"/>
    <property type="molecule type" value="Genomic_DNA"/>
</dbReference>
<dbReference type="Pfam" id="PF13692">
    <property type="entry name" value="Glyco_trans_1_4"/>
    <property type="match status" value="1"/>
</dbReference>
<protein>
    <submittedName>
        <fullName evidence="2">Glycosyltransferase involved in cell wall biosynthesis</fullName>
    </submittedName>
</protein>
<proteinExistence type="predicted"/>
<keyword evidence="3" id="KW-1185">Reference proteome</keyword>
<dbReference type="Gene3D" id="3.40.50.2000">
    <property type="entry name" value="Glycogen Phosphorylase B"/>
    <property type="match status" value="2"/>
</dbReference>
<sequence>MRIAYICTDPGIPVFGCKGASIHIQEVLRSLLKAGAEITLFAQRIGGEPPADLAAIPLHGLPALPDDTAQLRAQAALAANDALLQALASYPPFDAVYERYALWSDAGMAYARQTGCKGILEVNAPLIDEQKRYRTLPLEAQALRILHSVLTNADRIVAVSPGIKTYLMQFPSTQQKVHVIANGVDPQRFGQAMNIRRERQTHHSQRDTVIGFLGTLKPWHGVDTLIDAFALLHHRGNPVRLLIVGDGLEYGSLSDRVERLGLSVRVHFTGALPHADIPARLAEMDIAVAPYPALPDFYFSPLKIYEYMAAGLPVITTQVGHLEQIVIAGETGLLVAPDNPRALCQALETLVADYGWRCQLGANGRQSIIQNQSWDAVVQQILRLADLVLPERQT</sequence>
<name>A0A366I1M9_9GAMM</name>
<dbReference type="SUPFAM" id="SSF53756">
    <property type="entry name" value="UDP-Glycosyltransferase/glycogen phosphorylase"/>
    <property type="match status" value="1"/>
</dbReference>
<reference evidence="2 3" key="1">
    <citation type="submission" date="2018-06" db="EMBL/GenBank/DDBJ databases">
        <title>Genomic Encyclopedia of Type Strains, Phase IV (KMG-IV): sequencing the most valuable type-strain genomes for metagenomic binning, comparative biology and taxonomic classification.</title>
        <authorList>
            <person name="Goeker M."/>
        </authorList>
    </citation>
    <scope>NUCLEOTIDE SEQUENCE [LARGE SCALE GENOMIC DNA]</scope>
    <source>
        <strain evidence="2 3">DSM 30166</strain>
    </source>
</reference>
<evidence type="ECO:0000313" key="3">
    <source>
        <dbReference type="Proteomes" id="UP000253046"/>
    </source>
</evidence>
<dbReference type="InterPro" id="IPR028098">
    <property type="entry name" value="Glyco_trans_4-like_N"/>
</dbReference>
<organism evidence="2 3">
    <name type="scientific">Brenneria salicis ATCC 15712 = DSM 30166</name>
    <dbReference type="NCBI Taxonomy" id="714314"/>
    <lineage>
        <taxon>Bacteria</taxon>
        <taxon>Pseudomonadati</taxon>
        <taxon>Pseudomonadota</taxon>
        <taxon>Gammaproteobacteria</taxon>
        <taxon>Enterobacterales</taxon>
        <taxon>Pectobacteriaceae</taxon>
        <taxon>Brenneria</taxon>
    </lineage>
</organism>
<keyword evidence="2" id="KW-0808">Transferase</keyword>